<evidence type="ECO:0000313" key="1">
    <source>
        <dbReference type="EMBL" id="SUZ89337.1"/>
    </source>
</evidence>
<gene>
    <name evidence="1" type="ORF">METZ01_LOCUS42191</name>
</gene>
<accession>A0A381RHH6</accession>
<dbReference type="InterPro" id="IPR014553">
    <property type="entry name" value="Aminopept"/>
</dbReference>
<organism evidence="1">
    <name type="scientific">marine metagenome</name>
    <dbReference type="NCBI Taxonomy" id="408172"/>
    <lineage>
        <taxon>unclassified sequences</taxon>
        <taxon>metagenomes</taxon>
        <taxon>ecological metagenomes</taxon>
    </lineage>
</organism>
<dbReference type="PIRSF" id="PIRSF029285">
    <property type="entry name" value="Aminopept"/>
    <property type="match status" value="1"/>
</dbReference>
<protein>
    <recommendedName>
        <fullName evidence="2">Aminopeptidase</fullName>
    </recommendedName>
</protein>
<dbReference type="Pfam" id="PF10023">
    <property type="entry name" value="Aminopep"/>
    <property type="match status" value="1"/>
</dbReference>
<proteinExistence type="predicted"/>
<evidence type="ECO:0008006" key="2">
    <source>
        <dbReference type="Google" id="ProtNLM"/>
    </source>
</evidence>
<name>A0A381RHH6_9ZZZZ</name>
<reference evidence="1" key="1">
    <citation type="submission" date="2018-05" db="EMBL/GenBank/DDBJ databases">
        <authorList>
            <person name="Lanie J.A."/>
            <person name="Ng W.-L."/>
            <person name="Kazmierczak K.M."/>
            <person name="Andrzejewski T.M."/>
            <person name="Davidsen T.M."/>
            <person name="Wayne K.J."/>
            <person name="Tettelin H."/>
            <person name="Glass J.I."/>
            <person name="Rusch D."/>
            <person name="Podicherti R."/>
            <person name="Tsui H.-C.T."/>
            <person name="Winkler M.E."/>
        </authorList>
    </citation>
    <scope>NUCLEOTIDE SEQUENCE</scope>
</reference>
<dbReference type="AlphaFoldDB" id="A0A381RHH6"/>
<sequence>MLTGCSDLGFYWQAVSGHMDLLNRKQDIRELLESPGTSPELKRKLKLVESVRTFAIQQMAFTDNEGYTGYVDLGRPYVTMVVTAAAPLELKAHQWCYWFVGCQEYRGYFDESDARSYAEKMEQQKLDVSVGVTTAYSTLGWLNKPWLPNYFSDPVLSTFLLRPDAELIATLIHEMAHQVVFVSNDTSFNESFAVFVEQEGLRQYLIHSGNSDFFEGNGKEIYKWYLSARKDRYLFRQLIKVSFEKLKILFASELSDAEKLQNKQTIFDELRKSYELQKKEFQVLSYDNWFAKKLNNTHLLGVQRYLSHVEKFASLFEKQGRNWLQYFESVRELAHVTEKERKQRLALIN</sequence>
<dbReference type="EMBL" id="UINC01001815">
    <property type="protein sequence ID" value="SUZ89337.1"/>
    <property type="molecule type" value="Genomic_DNA"/>
</dbReference>